<dbReference type="InterPro" id="IPR002355">
    <property type="entry name" value="Cu_oxidase_Cu_BS"/>
</dbReference>
<proteinExistence type="predicted"/>
<keyword evidence="2" id="KW-0560">Oxidoreductase</keyword>
<evidence type="ECO:0000313" key="6">
    <source>
        <dbReference type="RefSeq" id="XP_015609345.1"/>
    </source>
</evidence>
<dbReference type="GO" id="GO:0005507">
    <property type="term" value="F:copper ion binding"/>
    <property type="evidence" value="ECO:0007669"/>
    <property type="project" value="InterPro"/>
</dbReference>
<dbReference type="AlphaFoldDB" id="A0AAJ7CFJ5"/>
<dbReference type="GeneID" id="107274594"/>
<dbReference type="InterPro" id="IPR033138">
    <property type="entry name" value="Cu_oxidase_CS"/>
</dbReference>
<dbReference type="PANTHER" id="PTHR11709:SF394">
    <property type="entry name" value="FI03373P-RELATED"/>
    <property type="match status" value="1"/>
</dbReference>
<evidence type="ECO:0000313" key="5">
    <source>
        <dbReference type="Proteomes" id="UP000694920"/>
    </source>
</evidence>
<keyword evidence="1" id="KW-0479">Metal-binding</keyword>
<reference evidence="6" key="1">
    <citation type="submission" date="2025-08" db="UniProtKB">
        <authorList>
            <consortium name="RefSeq"/>
        </authorList>
    </citation>
    <scope>IDENTIFICATION</scope>
</reference>
<evidence type="ECO:0000256" key="1">
    <source>
        <dbReference type="ARBA" id="ARBA00022723"/>
    </source>
</evidence>
<dbReference type="GO" id="GO:0006826">
    <property type="term" value="P:iron ion transport"/>
    <property type="evidence" value="ECO:0007669"/>
    <property type="project" value="TreeGrafter"/>
</dbReference>
<dbReference type="InterPro" id="IPR011706">
    <property type="entry name" value="Cu-oxidase_C"/>
</dbReference>
<dbReference type="Gene3D" id="2.60.40.420">
    <property type="entry name" value="Cupredoxins - blue copper proteins"/>
    <property type="match status" value="1"/>
</dbReference>
<dbReference type="SUPFAM" id="SSF49503">
    <property type="entry name" value="Cupredoxins"/>
    <property type="match status" value="1"/>
</dbReference>
<dbReference type="Proteomes" id="UP000694920">
    <property type="component" value="Unplaced"/>
</dbReference>
<dbReference type="GO" id="GO:0016491">
    <property type="term" value="F:oxidoreductase activity"/>
    <property type="evidence" value="ECO:0007669"/>
    <property type="project" value="UniProtKB-KW"/>
</dbReference>
<dbReference type="GO" id="GO:0005886">
    <property type="term" value="C:plasma membrane"/>
    <property type="evidence" value="ECO:0007669"/>
    <property type="project" value="TreeGrafter"/>
</dbReference>
<dbReference type="PROSITE" id="PS00080">
    <property type="entry name" value="MULTICOPPER_OXIDASE2"/>
    <property type="match status" value="1"/>
</dbReference>
<dbReference type="RefSeq" id="XP_015609345.1">
    <property type="nucleotide sequence ID" value="XM_015753859.1"/>
</dbReference>
<name>A0AAJ7CFJ5_CEPCN</name>
<sequence>PGDGVGLVSIINNISNVFPPSPPLSQGISEFCNGDNLPRNCSTHYECTHVLEVKRHSVVEVMLYDISVLGLYHPFHLHGYDFYVFDMGNFTSNDTEGNVKSILANHENKLRNGGYKNPPGKDTVLLPSGGYVILRFKADNPGWWLFHCHIVFHMIVGMDLIFHVGNDYVDLPPVPPFFPRCYNFKPKPFFNMDPFFI</sequence>
<feature type="non-terminal residue" evidence="6">
    <location>
        <position position="1"/>
    </location>
</feature>
<dbReference type="InterPro" id="IPR008972">
    <property type="entry name" value="Cupredoxin"/>
</dbReference>
<dbReference type="CDD" id="cd13905">
    <property type="entry name" value="CuRO_3_tcLLC2_insect_like"/>
    <property type="match status" value="1"/>
</dbReference>
<feature type="domain" description="Plastocyanin-like" evidence="4">
    <location>
        <begin position="18"/>
        <end position="165"/>
    </location>
</feature>
<gene>
    <name evidence="6" type="primary">LOC107274594</name>
</gene>
<dbReference type="Pfam" id="PF07731">
    <property type="entry name" value="Cu-oxidase_2"/>
    <property type="match status" value="1"/>
</dbReference>
<evidence type="ECO:0000256" key="3">
    <source>
        <dbReference type="ARBA" id="ARBA00023008"/>
    </source>
</evidence>
<organism evidence="5 6">
    <name type="scientific">Cephus cinctus</name>
    <name type="common">Wheat stem sawfly</name>
    <dbReference type="NCBI Taxonomy" id="211228"/>
    <lineage>
        <taxon>Eukaryota</taxon>
        <taxon>Metazoa</taxon>
        <taxon>Ecdysozoa</taxon>
        <taxon>Arthropoda</taxon>
        <taxon>Hexapoda</taxon>
        <taxon>Insecta</taxon>
        <taxon>Pterygota</taxon>
        <taxon>Neoptera</taxon>
        <taxon>Endopterygota</taxon>
        <taxon>Hymenoptera</taxon>
        <taxon>Cephoidea</taxon>
        <taxon>Cephidae</taxon>
        <taxon>Cephus</taxon>
    </lineage>
</organism>
<dbReference type="InterPro" id="IPR045087">
    <property type="entry name" value="Cu-oxidase_fam"/>
</dbReference>
<keyword evidence="3" id="KW-0186">Copper</keyword>
<evidence type="ECO:0000259" key="4">
    <source>
        <dbReference type="Pfam" id="PF07731"/>
    </source>
</evidence>
<keyword evidence="5" id="KW-1185">Reference proteome</keyword>
<dbReference type="KEGG" id="ccin:107274594"/>
<dbReference type="PROSITE" id="PS00079">
    <property type="entry name" value="MULTICOPPER_OXIDASE1"/>
    <property type="match status" value="1"/>
</dbReference>
<protein>
    <submittedName>
        <fullName evidence="6">Laccase-6</fullName>
    </submittedName>
</protein>
<dbReference type="PANTHER" id="PTHR11709">
    <property type="entry name" value="MULTI-COPPER OXIDASE"/>
    <property type="match status" value="1"/>
</dbReference>
<evidence type="ECO:0000256" key="2">
    <source>
        <dbReference type="ARBA" id="ARBA00023002"/>
    </source>
</evidence>
<accession>A0AAJ7CFJ5</accession>